<name>A0A9E7D662_9HYPH</name>
<protein>
    <submittedName>
        <fullName evidence="2">Uncharacterized protein</fullName>
    </submittedName>
</protein>
<evidence type="ECO:0000313" key="3">
    <source>
        <dbReference type="Proteomes" id="UP000831684"/>
    </source>
</evidence>
<dbReference type="RefSeq" id="WP_244376774.1">
    <property type="nucleotide sequence ID" value="NZ_CP083239.1"/>
</dbReference>
<dbReference type="AlphaFoldDB" id="A0A9E7D662"/>
<reference evidence="2" key="1">
    <citation type="submission" date="2021-09" db="EMBL/GenBank/DDBJ databases">
        <title>Network and meta-omics reveal the key degrader and cooperation patterns in an efficient 1,4-dioxane-degrading microbial community.</title>
        <authorList>
            <person name="Dai C."/>
        </authorList>
    </citation>
    <scope>NUCLEOTIDE SEQUENCE</scope>
    <source>
        <strain evidence="2">ZM13</strain>
    </source>
</reference>
<dbReference type="Proteomes" id="UP000831684">
    <property type="component" value="Chromosome"/>
</dbReference>
<evidence type="ECO:0000256" key="1">
    <source>
        <dbReference type="SAM" id="MobiDB-lite"/>
    </source>
</evidence>
<proteinExistence type="predicted"/>
<evidence type="ECO:0000313" key="2">
    <source>
        <dbReference type="EMBL" id="UOK70371.1"/>
    </source>
</evidence>
<dbReference type="EMBL" id="CP083239">
    <property type="protein sequence ID" value="UOK70371.1"/>
    <property type="molecule type" value="Genomic_DNA"/>
</dbReference>
<organism evidence="2 3">
    <name type="scientific">Ancylobacter polymorphus</name>
    <dbReference type="NCBI Taxonomy" id="223390"/>
    <lineage>
        <taxon>Bacteria</taxon>
        <taxon>Pseudomonadati</taxon>
        <taxon>Pseudomonadota</taxon>
        <taxon>Alphaproteobacteria</taxon>
        <taxon>Hyphomicrobiales</taxon>
        <taxon>Xanthobacteraceae</taxon>
        <taxon>Ancylobacter</taxon>
    </lineage>
</organism>
<sequence>MSSRYLRLDPETVRLLDSCIAQAQHAAAQLHREGVDDVMRMRLASALMEAISLGERDEERLVAFALQVVPAYREKLAKQAPPLPEAPPRQRRGEAVAPGR</sequence>
<gene>
    <name evidence="2" type="ORF">K9D25_16800</name>
</gene>
<dbReference type="KEGG" id="apol:K9D25_16800"/>
<accession>A0A9E7D662</accession>
<feature type="region of interest" description="Disordered" evidence="1">
    <location>
        <begin position="77"/>
        <end position="100"/>
    </location>
</feature>